<proteinExistence type="predicted"/>
<accession>A0A7Z7J1K7</accession>
<dbReference type="EMBL" id="OCZC01000074">
    <property type="protein sequence ID" value="SOO25643.1"/>
    <property type="molecule type" value="Genomic_DNA"/>
</dbReference>
<feature type="region of interest" description="Disordered" evidence="1">
    <location>
        <begin position="29"/>
        <end position="54"/>
    </location>
</feature>
<evidence type="ECO:0000256" key="1">
    <source>
        <dbReference type="SAM" id="MobiDB-lite"/>
    </source>
</evidence>
<dbReference type="AlphaFoldDB" id="A0A7Z7J1K7"/>
<evidence type="ECO:0000313" key="2">
    <source>
        <dbReference type="EMBL" id="SOO25643.1"/>
    </source>
</evidence>
<feature type="compositionally biased region" description="Basic and acidic residues" evidence="1">
    <location>
        <begin position="36"/>
        <end position="53"/>
    </location>
</feature>
<organism evidence="2 3">
    <name type="scientific">Xanthomonas campestris pv. phaseoli</name>
    <dbReference type="NCBI Taxonomy" id="317013"/>
    <lineage>
        <taxon>Bacteria</taxon>
        <taxon>Pseudomonadati</taxon>
        <taxon>Pseudomonadota</taxon>
        <taxon>Gammaproteobacteria</taxon>
        <taxon>Lysobacterales</taxon>
        <taxon>Lysobacteraceae</taxon>
        <taxon>Xanthomonas</taxon>
    </lineage>
</organism>
<sequence>MVCVSAGMPLEDPSTGRLALVAGWVQAAGAGPSKRTQQELQRRDPPRTAKAVRDSMALLKASSIHELG</sequence>
<protein>
    <submittedName>
        <fullName evidence="2">Uncharacterized protein</fullName>
    </submittedName>
</protein>
<reference evidence="2 3" key="1">
    <citation type="submission" date="2017-10" db="EMBL/GenBank/DDBJ databases">
        <authorList>
            <person name="Regsiter A."/>
            <person name="William W."/>
        </authorList>
    </citation>
    <scope>NUCLEOTIDE SEQUENCE [LARGE SCALE GENOMIC DNA]</scope>
    <source>
        <strain evidence="2 3">CFBP6991</strain>
    </source>
</reference>
<dbReference type="Proteomes" id="UP000234345">
    <property type="component" value="Unassembled WGS sequence"/>
</dbReference>
<gene>
    <name evidence="2" type="ORF">XFF6991_470036</name>
</gene>
<comment type="caution">
    <text evidence="2">The sequence shown here is derived from an EMBL/GenBank/DDBJ whole genome shotgun (WGS) entry which is preliminary data.</text>
</comment>
<name>A0A7Z7J1K7_XANCH</name>
<evidence type="ECO:0000313" key="3">
    <source>
        <dbReference type="Proteomes" id="UP000234345"/>
    </source>
</evidence>